<evidence type="ECO:0000313" key="4">
    <source>
        <dbReference type="EMBL" id="MFC4517729.1"/>
    </source>
</evidence>
<sequence>MNDSPDRTPQGRGRARANSGSGNDNSGGQWGNSSGWGGGGGSSGNGSGGWGGQQWSPPPPPAPRPGVVPLRPLGVGEILDGAVSTTRLYWRTVLGVSATVALGTQAAGTTVTGLWFRDVAGLNKLADPGTADLHEVLDAVGKSLGSLTVASLVGLVGTIIASAMLTVVVSRAVLGRPASMGDAWRDARPRLLALTGLFLLVPLLMAAAFAVCLVPGLAVAAGSDAGISGDPSGGGAGLLALGGLAGMAAAAWLWVRYSLAAPALMLEKQGVIGAMRRSAKLVRGAGWRIFGIQVLAAFIVFMIGSMAQIPTSLIDGLVTGESTMDHLTWTSLIINGVGAAIGSALALPITAGVTALLYMDQRIRRESLDIELARAAGM</sequence>
<feature type="compositionally biased region" description="Gly residues" evidence="1">
    <location>
        <begin position="28"/>
        <end position="52"/>
    </location>
</feature>
<gene>
    <name evidence="4" type="ORF">ACFPEN_33060</name>
</gene>
<feature type="transmembrane region" description="Helical" evidence="2">
    <location>
        <begin position="191"/>
        <end position="216"/>
    </location>
</feature>
<dbReference type="Pfam" id="PF10110">
    <property type="entry name" value="GPDPase_memb"/>
    <property type="match status" value="1"/>
</dbReference>
<feature type="domain" description="Glycerophosphoryl diester phosphodiesterase membrane" evidence="3">
    <location>
        <begin position="239"/>
        <end position="361"/>
    </location>
</feature>
<comment type="caution">
    <text evidence="4">The sequence shown here is derived from an EMBL/GenBank/DDBJ whole genome shotgun (WGS) entry which is preliminary data.</text>
</comment>
<feature type="transmembrane region" description="Helical" evidence="2">
    <location>
        <begin position="93"/>
        <end position="116"/>
    </location>
</feature>
<reference evidence="5" key="1">
    <citation type="journal article" date="2019" name="Int. J. Syst. Evol. Microbiol.">
        <title>The Global Catalogue of Microorganisms (GCM) 10K type strain sequencing project: providing services to taxonomists for standard genome sequencing and annotation.</title>
        <authorList>
            <consortium name="The Broad Institute Genomics Platform"/>
            <consortium name="The Broad Institute Genome Sequencing Center for Infectious Disease"/>
            <person name="Wu L."/>
            <person name="Ma J."/>
        </authorList>
    </citation>
    <scope>NUCLEOTIDE SEQUENCE [LARGE SCALE GENOMIC DNA]</scope>
    <source>
        <strain evidence="5">CECT 8064</strain>
    </source>
</reference>
<dbReference type="Proteomes" id="UP001595990">
    <property type="component" value="Unassembled WGS sequence"/>
</dbReference>
<name>A0ABV9BUD6_9ACTN</name>
<feature type="compositionally biased region" description="Low complexity" evidence="1">
    <location>
        <begin position="16"/>
        <end position="27"/>
    </location>
</feature>
<feature type="compositionally biased region" description="Pro residues" evidence="1">
    <location>
        <begin position="56"/>
        <end position="66"/>
    </location>
</feature>
<evidence type="ECO:0000256" key="1">
    <source>
        <dbReference type="SAM" id="MobiDB-lite"/>
    </source>
</evidence>
<dbReference type="PANTHER" id="PTHR33133">
    <property type="entry name" value="OS08G0107100 PROTEIN-RELATED"/>
    <property type="match status" value="1"/>
</dbReference>
<feature type="region of interest" description="Disordered" evidence="1">
    <location>
        <begin position="1"/>
        <end position="68"/>
    </location>
</feature>
<keyword evidence="2" id="KW-0472">Membrane</keyword>
<dbReference type="RefSeq" id="WP_417924219.1">
    <property type="nucleotide sequence ID" value="NZ_JBHSFS010000024.1"/>
</dbReference>
<dbReference type="InterPro" id="IPR018476">
    <property type="entry name" value="GlyceroP-diester-Pdiesterase_M"/>
</dbReference>
<keyword evidence="2" id="KW-0812">Transmembrane</keyword>
<dbReference type="PANTHER" id="PTHR33133:SF1">
    <property type="entry name" value="EXPRESSED PROTEIN-RELATED"/>
    <property type="match status" value="1"/>
</dbReference>
<feature type="transmembrane region" description="Helical" evidence="2">
    <location>
        <begin position="285"/>
        <end position="309"/>
    </location>
</feature>
<evidence type="ECO:0000259" key="3">
    <source>
        <dbReference type="Pfam" id="PF10110"/>
    </source>
</evidence>
<keyword evidence="5" id="KW-1185">Reference proteome</keyword>
<feature type="transmembrane region" description="Helical" evidence="2">
    <location>
        <begin position="147"/>
        <end position="170"/>
    </location>
</feature>
<evidence type="ECO:0000313" key="5">
    <source>
        <dbReference type="Proteomes" id="UP001595990"/>
    </source>
</evidence>
<feature type="transmembrane region" description="Helical" evidence="2">
    <location>
        <begin position="236"/>
        <end position="255"/>
    </location>
</feature>
<dbReference type="EMBL" id="JBHSFS010000024">
    <property type="protein sequence ID" value="MFC4517729.1"/>
    <property type="molecule type" value="Genomic_DNA"/>
</dbReference>
<organism evidence="4 5">
    <name type="scientific">Streptomyces ehimensis</name>
    <dbReference type="NCBI Taxonomy" id="68195"/>
    <lineage>
        <taxon>Bacteria</taxon>
        <taxon>Bacillati</taxon>
        <taxon>Actinomycetota</taxon>
        <taxon>Actinomycetes</taxon>
        <taxon>Kitasatosporales</taxon>
        <taxon>Streptomycetaceae</taxon>
        <taxon>Streptomyces</taxon>
    </lineage>
</organism>
<protein>
    <submittedName>
        <fullName evidence="4">Glycerophosphoryl diester phosphodiesterase membrane domain-containing protein</fullName>
    </submittedName>
</protein>
<evidence type="ECO:0000256" key="2">
    <source>
        <dbReference type="SAM" id="Phobius"/>
    </source>
</evidence>
<accession>A0ABV9BUD6</accession>
<proteinExistence type="predicted"/>
<feature type="transmembrane region" description="Helical" evidence="2">
    <location>
        <begin position="329"/>
        <end position="358"/>
    </location>
</feature>
<keyword evidence="2" id="KW-1133">Transmembrane helix</keyword>